<evidence type="ECO:0000313" key="5">
    <source>
        <dbReference type="Proteomes" id="UP001444661"/>
    </source>
</evidence>
<dbReference type="PANTHER" id="PTHR10039:SF16">
    <property type="entry name" value="GPI INOSITOL-DEACYLASE"/>
    <property type="match status" value="1"/>
</dbReference>
<organism evidence="4 5">
    <name type="scientific">Apiospora rasikravindrae</name>
    <dbReference type="NCBI Taxonomy" id="990691"/>
    <lineage>
        <taxon>Eukaryota</taxon>
        <taxon>Fungi</taxon>
        <taxon>Dikarya</taxon>
        <taxon>Ascomycota</taxon>
        <taxon>Pezizomycotina</taxon>
        <taxon>Sordariomycetes</taxon>
        <taxon>Xylariomycetidae</taxon>
        <taxon>Amphisphaeriales</taxon>
        <taxon>Apiosporaceae</taxon>
        <taxon>Apiospora</taxon>
    </lineage>
</organism>
<dbReference type="SMART" id="SM00248">
    <property type="entry name" value="ANK"/>
    <property type="match status" value="6"/>
</dbReference>
<dbReference type="InterPro" id="IPR056884">
    <property type="entry name" value="NPHP3-like_N"/>
</dbReference>
<dbReference type="PANTHER" id="PTHR10039">
    <property type="entry name" value="AMELOGENIN"/>
    <property type="match status" value="1"/>
</dbReference>
<dbReference type="InterPro" id="IPR002110">
    <property type="entry name" value="Ankyrin_rpt"/>
</dbReference>
<dbReference type="SUPFAM" id="SSF48403">
    <property type="entry name" value="Ankyrin repeat"/>
    <property type="match status" value="1"/>
</dbReference>
<dbReference type="EMBL" id="JAQQWK010000012">
    <property type="protein sequence ID" value="KAK8022524.1"/>
    <property type="molecule type" value="Genomic_DNA"/>
</dbReference>
<keyword evidence="1" id="KW-0677">Repeat</keyword>
<evidence type="ECO:0000256" key="1">
    <source>
        <dbReference type="ARBA" id="ARBA00022737"/>
    </source>
</evidence>
<dbReference type="SUPFAM" id="SSF52540">
    <property type="entry name" value="P-loop containing nucleoside triphosphate hydrolases"/>
    <property type="match status" value="1"/>
</dbReference>
<sequence>MPTLRLWRKKGIKGGATNATAAGPSAPRTILQSQARPQDGYVRLWTKAFESLAQGTEQDQEDSQRLEDLFGIGAQYTSCTGEDVLANLLLESQKRTTEANEKSWKVQIGTRIWSLRDVTDNIVTLLGKFKEVGDVAVSFDPGHAALPWAAFRFLLQISLRCRIYEKLYLDSNFQGQESSKALESSIITVFKYVLTFLATASASVTNEQGFKKAVASITAPERFTCKLASITKLEKEVEIAADNCHRETSRESQKSFETAHQSLLGLLVERFSRLDDTVTSIWTTVADDDRQHMLRWISQVPYQSDLENITSTRLDGTCEWLIAHPQYGKWRLMGASTVLWLHGIPGAGKTRLTSKVVEDVINTTSMQESVAYFFCDRGQDRREPLSVLQSLVRQLTCSRSGNQVMPCMRAKYMEKKNHGFASNHLTLDECRELLAELTSLYAQSTFIIDGLDECDEKTCRILMEAIDWTLAKSPRLVKVFIASRDDQDIKEQYGGGENLNIRASHNQGDINIYVQTRMEQTKWCRERMSRQTKDKIQEIFRKKSNGMFQWAALHINDLLELKSEALVSNYLNALPEGLAATYAQIYNSIDKRKRHVFDRAFQWMIGSWDELTPEELEVAVSQQFDTPFSPKVEYDIDFIIATCKNLIQVVTVSGSSKRTCQFVHLSVREYFEEHHWPPQMANDLVLRTYIRYCTHSLKGNSGVHPLWVNKMQRWDKQCASFQGRCSPETLELLLVFLGHPMNSSSSYRAWARSFDGITEQPIDTERHKECWSHCLNLGLHDVTCTWLRKGDLDPNARDADGSTVLGIAVKAGRRQICETLLAAGADASLATEYSMNALEVALWLGGDHLDIARLLVTNGVATQNPGGGYYGRALHAAVIRGYTDILKLMLEHGADPNTTSPLYGTALRAAAYGCHIEVCKLLIEAGADVNLGDNLTPLAVAVSNEKEGGEALTELLLSAGADINARDDDGTTPLHKAVKREGDDGVSMAKLLIARGPR</sequence>
<keyword evidence="5" id="KW-1185">Reference proteome</keyword>
<name>A0ABR1RX95_9PEZI</name>
<feature type="repeat" description="ANK" evidence="2">
    <location>
        <begin position="905"/>
        <end position="934"/>
    </location>
</feature>
<protein>
    <submittedName>
        <fullName evidence="4">Ankyrin repeat-containing protein</fullName>
    </submittedName>
</protein>
<dbReference type="Pfam" id="PF12796">
    <property type="entry name" value="Ank_2"/>
    <property type="match status" value="2"/>
</dbReference>
<feature type="repeat" description="ANK" evidence="2">
    <location>
        <begin position="969"/>
        <end position="998"/>
    </location>
</feature>
<gene>
    <name evidence="4" type="ORF">PG993_013291</name>
</gene>
<accession>A0ABR1RX95</accession>
<dbReference type="Pfam" id="PF24883">
    <property type="entry name" value="NPHP3_N"/>
    <property type="match status" value="1"/>
</dbReference>
<dbReference type="PROSITE" id="PS50088">
    <property type="entry name" value="ANK_REPEAT"/>
    <property type="match status" value="5"/>
</dbReference>
<feature type="repeat" description="ANK" evidence="2">
    <location>
        <begin position="933"/>
        <end position="968"/>
    </location>
</feature>
<feature type="repeat" description="ANK" evidence="2">
    <location>
        <begin position="873"/>
        <end position="901"/>
    </location>
</feature>
<proteinExistence type="predicted"/>
<dbReference type="InterPro" id="IPR036770">
    <property type="entry name" value="Ankyrin_rpt-contain_sf"/>
</dbReference>
<feature type="repeat" description="ANK" evidence="2">
    <location>
        <begin position="800"/>
        <end position="832"/>
    </location>
</feature>
<evidence type="ECO:0000313" key="4">
    <source>
        <dbReference type="EMBL" id="KAK8022524.1"/>
    </source>
</evidence>
<keyword evidence="2" id="KW-0040">ANK repeat</keyword>
<feature type="domain" description="Nephrocystin 3-like N-terminal" evidence="3">
    <location>
        <begin position="316"/>
        <end position="484"/>
    </location>
</feature>
<dbReference type="Gene3D" id="3.40.50.300">
    <property type="entry name" value="P-loop containing nucleotide triphosphate hydrolases"/>
    <property type="match status" value="1"/>
</dbReference>
<evidence type="ECO:0000259" key="3">
    <source>
        <dbReference type="Pfam" id="PF24883"/>
    </source>
</evidence>
<dbReference type="Proteomes" id="UP001444661">
    <property type="component" value="Unassembled WGS sequence"/>
</dbReference>
<dbReference type="PROSITE" id="PS50297">
    <property type="entry name" value="ANK_REP_REGION"/>
    <property type="match status" value="5"/>
</dbReference>
<dbReference type="Gene3D" id="1.25.40.20">
    <property type="entry name" value="Ankyrin repeat-containing domain"/>
    <property type="match status" value="1"/>
</dbReference>
<evidence type="ECO:0000256" key="2">
    <source>
        <dbReference type="PROSITE-ProRule" id="PRU00023"/>
    </source>
</evidence>
<comment type="caution">
    <text evidence="4">The sequence shown here is derived from an EMBL/GenBank/DDBJ whole genome shotgun (WGS) entry which is preliminary data.</text>
</comment>
<reference evidence="4 5" key="1">
    <citation type="submission" date="2023-01" db="EMBL/GenBank/DDBJ databases">
        <title>Analysis of 21 Apiospora genomes using comparative genomics revels a genus with tremendous synthesis potential of carbohydrate active enzymes and secondary metabolites.</title>
        <authorList>
            <person name="Sorensen T."/>
        </authorList>
    </citation>
    <scope>NUCLEOTIDE SEQUENCE [LARGE SCALE GENOMIC DNA]</scope>
    <source>
        <strain evidence="4 5">CBS 33761</strain>
    </source>
</reference>
<dbReference type="Pfam" id="PF00023">
    <property type="entry name" value="Ank"/>
    <property type="match status" value="1"/>
</dbReference>
<dbReference type="InterPro" id="IPR027417">
    <property type="entry name" value="P-loop_NTPase"/>
</dbReference>